<gene>
    <name evidence="4" type="primary">orf262</name>
</gene>
<keyword evidence="4" id="KW-0496">Mitochondrion</keyword>
<accession>A0A2D2LYX6</accession>
<evidence type="ECO:0000259" key="3">
    <source>
        <dbReference type="Pfam" id="PF03161"/>
    </source>
</evidence>
<keyword evidence="2" id="KW-0472">Membrane</keyword>
<feature type="transmembrane region" description="Helical" evidence="2">
    <location>
        <begin position="12"/>
        <end position="38"/>
    </location>
</feature>
<sequence>MLWLRWCCMAFLVRINLLVGILICTIILTFNPLFMSVVKRTFSSNASSLLGPDNKTPLVDYIMQMITGLLLSDATLVKKYANGSTYLQFAQSVIHGPFIVFVHNLMYTAGLCNMTAPSTSTAVVNGYKYLYLSFATRSFASWNELHSAWYQEGIKVLPHNISDLLTPISLAYWLMGDGGWNGNGINLATNNFSRTEIELLVSILASKFGLHCSIQSRNRLYIWARSVPKFVEIVRPHMEKSMMYKIDKSCPKPIKQTPIKVS</sequence>
<keyword evidence="4" id="KW-0378">Hydrolase</keyword>
<proteinExistence type="predicted"/>
<evidence type="ECO:0000313" key="4">
    <source>
        <dbReference type="EMBL" id="ATR80229.1"/>
    </source>
</evidence>
<geneLocation type="mitochondrion" evidence="4"/>
<dbReference type="AlphaFoldDB" id="A0A2D2LYX6"/>
<keyword evidence="4" id="KW-0540">Nuclease</keyword>
<evidence type="ECO:0000256" key="2">
    <source>
        <dbReference type="SAM" id="Phobius"/>
    </source>
</evidence>
<dbReference type="Gene3D" id="3.10.28.10">
    <property type="entry name" value="Homing endonucleases"/>
    <property type="match status" value="2"/>
</dbReference>
<keyword evidence="4" id="KW-0255">Endonuclease</keyword>
<comment type="function">
    <text evidence="1">Mitochondrial DNA endonuclease involved in intron homing.</text>
</comment>
<dbReference type="EMBL" id="MF694646">
    <property type="protein sequence ID" value="ATR80229.1"/>
    <property type="molecule type" value="Genomic_DNA"/>
</dbReference>
<dbReference type="InterPro" id="IPR027434">
    <property type="entry name" value="Homing_endonucl"/>
</dbReference>
<feature type="domain" description="Homing endonuclease LAGLIDADG" evidence="3">
    <location>
        <begin position="64"/>
        <end position="230"/>
    </location>
</feature>
<reference evidence="4" key="1">
    <citation type="journal article" date="2017" name="PeerJ">
        <title>Whole genome sequencing of Rhodotorula mucilaginosa isolated from the chewing stick (Distemonanthus benthamianus): insights into Rhodotorula phylogeny, mitogenome dynamics and carotenoid biosynthesis.</title>
        <authorList>
            <person name="Gan H.M."/>
            <person name="Thomas B.N."/>
            <person name="Cavanaugh N.T."/>
            <person name="Morales G.H."/>
            <person name="Mayers A.N."/>
            <person name="Savka M.A."/>
            <person name="Hudson A.O."/>
        </authorList>
    </citation>
    <scope>NUCLEOTIDE SEQUENCE</scope>
    <source>
        <strain evidence="4">RIT389</strain>
    </source>
</reference>
<dbReference type="InterPro" id="IPR004860">
    <property type="entry name" value="LAGLIDADG_dom"/>
</dbReference>
<protein>
    <submittedName>
        <fullName evidence="4">Putative LAGLIDADG endonuclease</fullName>
    </submittedName>
</protein>
<keyword evidence="2" id="KW-1133">Transmembrane helix</keyword>
<dbReference type="Pfam" id="PF03161">
    <property type="entry name" value="LAGLIDADG_2"/>
    <property type="match status" value="1"/>
</dbReference>
<keyword evidence="2" id="KW-0812">Transmembrane</keyword>
<dbReference type="RefSeq" id="YP_009443029.1">
    <property type="nucleotide sequence ID" value="NC_036340.1"/>
</dbReference>
<dbReference type="GeneID" id="35092703"/>
<evidence type="ECO:0000256" key="1">
    <source>
        <dbReference type="ARBA" id="ARBA00002670"/>
    </source>
</evidence>
<dbReference type="GO" id="GO:0004519">
    <property type="term" value="F:endonuclease activity"/>
    <property type="evidence" value="ECO:0007669"/>
    <property type="project" value="UniProtKB-KW"/>
</dbReference>
<dbReference type="SUPFAM" id="SSF55608">
    <property type="entry name" value="Homing endonucleases"/>
    <property type="match status" value="1"/>
</dbReference>
<organism evidence="4">
    <name type="scientific">Rhodotorula mucilaginosa</name>
    <name type="common">Yeast</name>
    <name type="synonym">Rhodotorula rubra</name>
    <dbReference type="NCBI Taxonomy" id="5537"/>
    <lineage>
        <taxon>Eukaryota</taxon>
        <taxon>Fungi</taxon>
        <taxon>Dikarya</taxon>
        <taxon>Basidiomycota</taxon>
        <taxon>Pucciniomycotina</taxon>
        <taxon>Microbotryomycetes</taxon>
        <taxon>Sporidiobolales</taxon>
        <taxon>Sporidiobolaceae</taxon>
        <taxon>Rhodotorula</taxon>
    </lineage>
</organism>
<name>A0A2D2LYX6_RHOMI</name>